<accession>A0A8T0D620</accession>
<keyword evidence="1" id="KW-0732">Signal</keyword>
<gene>
    <name evidence="2" type="ORF">P879_11801</name>
</gene>
<organism evidence="2 3">
    <name type="scientific">Paragonimus westermani</name>
    <dbReference type="NCBI Taxonomy" id="34504"/>
    <lineage>
        <taxon>Eukaryota</taxon>
        <taxon>Metazoa</taxon>
        <taxon>Spiralia</taxon>
        <taxon>Lophotrochozoa</taxon>
        <taxon>Platyhelminthes</taxon>
        <taxon>Trematoda</taxon>
        <taxon>Digenea</taxon>
        <taxon>Plagiorchiida</taxon>
        <taxon>Troglotremata</taxon>
        <taxon>Troglotrematidae</taxon>
        <taxon>Paragonimus</taxon>
    </lineage>
</organism>
<evidence type="ECO:0000313" key="3">
    <source>
        <dbReference type="Proteomes" id="UP000699462"/>
    </source>
</evidence>
<protein>
    <recommendedName>
        <fullName evidence="4">LITAF domain-containing protein</fullName>
    </recommendedName>
</protein>
<comment type="caution">
    <text evidence="2">The sequence shown here is derived from an EMBL/GenBank/DDBJ whole genome shotgun (WGS) entry which is preliminary data.</text>
</comment>
<dbReference type="AlphaFoldDB" id="A0A8T0D620"/>
<dbReference type="Proteomes" id="UP000699462">
    <property type="component" value="Unassembled WGS sequence"/>
</dbReference>
<feature type="signal peptide" evidence="1">
    <location>
        <begin position="1"/>
        <end position="22"/>
    </location>
</feature>
<proteinExistence type="predicted"/>
<dbReference type="EMBL" id="JTDF01012751">
    <property type="protein sequence ID" value="KAF8563283.1"/>
    <property type="molecule type" value="Genomic_DNA"/>
</dbReference>
<feature type="chain" id="PRO_5035815704" description="LITAF domain-containing protein" evidence="1">
    <location>
        <begin position="23"/>
        <end position="44"/>
    </location>
</feature>
<evidence type="ECO:0000256" key="1">
    <source>
        <dbReference type="SAM" id="SignalP"/>
    </source>
</evidence>
<sequence length="44" mass="4793">MGYPPRWLVSSRFLILFGNITTVPTHISPDGTTKCASCSHAVVM</sequence>
<evidence type="ECO:0008006" key="4">
    <source>
        <dbReference type="Google" id="ProtNLM"/>
    </source>
</evidence>
<keyword evidence="3" id="KW-1185">Reference proteome</keyword>
<reference evidence="2 3" key="1">
    <citation type="submission" date="2019-07" db="EMBL/GenBank/DDBJ databases">
        <title>Annotation for the trematode Paragonimus westermani.</title>
        <authorList>
            <person name="Choi Y.-J."/>
        </authorList>
    </citation>
    <scope>NUCLEOTIDE SEQUENCE [LARGE SCALE GENOMIC DNA]</scope>
    <source>
        <strain evidence="2">180907_Pwestermani</strain>
    </source>
</reference>
<evidence type="ECO:0000313" key="2">
    <source>
        <dbReference type="EMBL" id="KAF8563283.1"/>
    </source>
</evidence>
<name>A0A8T0D620_9TREM</name>